<evidence type="ECO:0000313" key="3">
    <source>
        <dbReference type="Proteomes" id="UP000092666"/>
    </source>
</evidence>
<reference evidence="3" key="2">
    <citation type="submission" date="2013-12" db="EMBL/GenBank/DDBJ databases">
        <title>Evolution of pathogenesis and genome organization in the Tremellales.</title>
        <authorList>
            <person name="Cuomo C."/>
            <person name="Litvintseva A."/>
            <person name="Heitman J."/>
            <person name="Chen Y."/>
            <person name="Sun S."/>
            <person name="Springer D."/>
            <person name="Dromer F."/>
            <person name="Young S."/>
            <person name="Zeng Q."/>
            <person name="Chapman S."/>
            <person name="Gujja S."/>
            <person name="Saif S."/>
            <person name="Birren B."/>
        </authorList>
    </citation>
    <scope>NUCLEOTIDE SEQUENCE [LARGE SCALE GENOMIC DNA]</scope>
    <source>
        <strain evidence="3">BCC8398</strain>
    </source>
</reference>
<feature type="compositionally biased region" description="Polar residues" evidence="1">
    <location>
        <begin position="288"/>
        <end position="310"/>
    </location>
</feature>
<accession>A0A1B9GPI4</accession>
<feature type="region of interest" description="Disordered" evidence="1">
    <location>
        <begin position="230"/>
        <end position="310"/>
    </location>
</feature>
<dbReference type="EMBL" id="KV700129">
    <property type="protein sequence ID" value="OCF32725.1"/>
    <property type="molecule type" value="Genomic_DNA"/>
</dbReference>
<feature type="compositionally biased region" description="Low complexity" evidence="1">
    <location>
        <begin position="258"/>
        <end position="270"/>
    </location>
</feature>
<dbReference type="AlphaFoldDB" id="A0A1B9GPI4"/>
<feature type="compositionally biased region" description="Polar residues" evidence="1">
    <location>
        <begin position="498"/>
        <end position="516"/>
    </location>
</feature>
<gene>
    <name evidence="2" type="ORF">I316_05646</name>
</gene>
<reference evidence="2 3" key="1">
    <citation type="submission" date="2013-07" db="EMBL/GenBank/DDBJ databases">
        <title>The Genome Sequence of Cryptococcus heveanensis BCC8398.</title>
        <authorList>
            <consortium name="The Broad Institute Genome Sequencing Platform"/>
            <person name="Cuomo C."/>
            <person name="Litvintseva A."/>
            <person name="Chen Y."/>
            <person name="Heitman J."/>
            <person name="Sun S."/>
            <person name="Springer D."/>
            <person name="Dromer F."/>
            <person name="Young S.K."/>
            <person name="Zeng Q."/>
            <person name="Gargeya S."/>
            <person name="Fitzgerald M."/>
            <person name="Abouelleil A."/>
            <person name="Alvarado L."/>
            <person name="Berlin A.M."/>
            <person name="Chapman S.B."/>
            <person name="Dewar J."/>
            <person name="Goldberg J."/>
            <person name="Griggs A."/>
            <person name="Gujja S."/>
            <person name="Hansen M."/>
            <person name="Howarth C."/>
            <person name="Imamovic A."/>
            <person name="Larimer J."/>
            <person name="McCowan C."/>
            <person name="Murphy C."/>
            <person name="Pearson M."/>
            <person name="Priest M."/>
            <person name="Roberts A."/>
            <person name="Saif S."/>
            <person name="Shea T."/>
            <person name="Sykes S."/>
            <person name="Wortman J."/>
            <person name="Nusbaum C."/>
            <person name="Birren B."/>
        </authorList>
    </citation>
    <scope>NUCLEOTIDE SEQUENCE [LARGE SCALE GENOMIC DNA]</scope>
    <source>
        <strain evidence="2 3">BCC8398</strain>
    </source>
</reference>
<feature type="compositionally biased region" description="Pro residues" evidence="1">
    <location>
        <begin position="271"/>
        <end position="281"/>
    </location>
</feature>
<dbReference type="OrthoDB" id="2570580at2759"/>
<dbReference type="STRING" id="1296120.A0A1B9GPI4"/>
<sequence>MVHRIFLPSPNVHLAPLPLQASTAPEDRTTRLNASAPDDVPFSSKIMAMVFHKLDPPDYIKGFGGSQSLPLIERVNLSNLRDRTWMDLSQGGLDSLERSTVSVSVPVSRRVLGKRPLGEISEGASDGAGVEDRSKIRGRGGSLVQREEPEACIDIGENLPEINVVNSPVPVQRGEQTKLDITKGQSIESTGQVAMDEDQIAEEEEKDTSAANATTDIGIDISVDTVANTTKDTGMKQKQRKIAATQSTTRRQSKRSTRQSASFLSALPHLEPSPAPAPSPNSPSQSSFDSLDTTTNSLPSQLATNPGNTSVSHFPRWTIPLHKLVALQSILSSTSPHSHGFVHRLAGQPVDKCLHTLVACVISTEPVVQRQRKEEKARGGEGSLWIGKWIITAPGPPPAQQQDAHMGQSEVTTSVRLWDELAREWCEKVRRGDVVLLENIEYKPTTLKEPAHLSLSSHHAPKITILYRTLPRYQSAPTASDYIYKLPQPQQPRLGMLRSTSTSKAQMSAGGSSSKGTMLREDKALRPDLRVGRSDAGVKRVEGVVRWFAHWIGGEAPT</sequence>
<protein>
    <submittedName>
        <fullName evidence="2">Uncharacterized protein</fullName>
    </submittedName>
</protein>
<proteinExistence type="predicted"/>
<name>A0A1B9GPI4_9TREE</name>
<dbReference type="Proteomes" id="UP000092666">
    <property type="component" value="Unassembled WGS sequence"/>
</dbReference>
<feature type="region of interest" description="Disordered" evidence="1">
    <location>
        <begin position="493"/>
        <end position="521"/>
    </location>
</feature>
<evidence type="ECO:0000313" key="2">
    <source>
        <dbReference type="EMBL" id="OCF32725.1"/>
    </source>
</evidence>
<organism evidence="2 3">
    <name type="scientific">Kwoniella heveanensis BCC8398</name>
    <dbReference type="NCBI Taxonomy" id="1296120"/>
    <lineage>
        <taxon>Eukaryota</taxon>
        <taxon>Fungi</taxon>
        <taxon>Dikarya</taxon>
        <taxon>Basidiomycota</taxon>
        <taxon>Agaricomycotina</taxon>
        <taxon>Tremellomycetes</taxon>
        <taxon>Tremellales</taxon>
        <taxon>Cryptococcaceae</taxon>
        <taxon>Kwoniella</taxon>
    </lineage>
</organism>
<evidence type="ECO:0000256" key="1">
    <source>
        <dbReference type="SAM" id="MobiDB-lite"/>
    </source>
</evidence>
<keyword evidence="3" id="KW-1185">Reference proteome</keyword>